<keyword evidence="2 5" id="KW-0812">Transmembrane</keyword>
<dbReference type="PANTHER" id="PTHR30249:SF0">
    <property type="entry name" value="PLASTIDAL GLYCOLATE_GLYCERATE TRANSLOCATOR 1, CHLOROPLASTIC"/>
    <property type="match status" value="1"/>
</dbReference>
<dbReference type="AlphaFoldDB" id="A0A5C0S9P6"/>
<dbReference type="InterPro" id="IPR007300">
    <property type="entry name" value="CidB/LrgB"/>
</dbReference>
<feature type="transmembrane region" description="Helical" evidence="5">
    <location>
        <begin position="210"/>
        <end position="230"/>
    </location>
</feature>
<evidence type="ECO:0000256" key="2">
    <source>
        <dbReference type="ARBA" id="ARBA00022692"/>
    </source>
</evidence>
<organism evidence="6 7">
    <name type="scientific">Crassaminicella thermophila</name>
    <dbReference type="NCBI Taxonomy" id="2599308"/>
    <lineage>
        <taxon>Bacteria</taxon>
        <taxon>Bacillati</taxon>
        <taxon>Bacillota</taxon>
        <taxon>Clostridia</taxon>
        <taxon>Eubacteriales</taxon>
        <taxon>Clostridiaceae</taxon>
        <taxon>Crassaminicella</taxon>
    </lineage>
</organism>
<gene>
    <name evidence="6" type="ORF">FQB35_02195</name>
</gene>
<feature type="transmembrane region" description="Helical" evidence="5">
    <location>
        <begin position="34"/>
        <end position="52"/>
    </location>
</feature>
<dbReference type="Pfam" id="PF04172">
    <property type="entry name" value="LrgB"/>
    <property type="match status" value="1"/>
</dbReference>
<evidence type="ECO:0000256" key="3">
    <source>
        <dbReference type="ARBA" id="ARBA00022989"/>
    </source>
</evidence>
<dbReference type="RefSeq" id="WP_148808346.1">
    <property type="nucleotide sequence ID" value="NZ_CP042243.1"/>
</dbReference>
<evidence type="ECO:0000256" key="4">
    <source>
        <dbReference type="ARBA" id="ARBA00023136"/>
    </source>
</evidence>
<evidence type="ECO:0000256" key="1">
    <source>
        <dbReference type="ARBA" id="ARBA00004141"/>
    </source>
</evidence>
<evidence type="ECO:0000256" key="5">
    <source>
        <dbReference type="SAM" id="Phobius"/>
    </source>
</evidence>
<feature type="transmembrane region" description="Helical" evidence="5">
    <location>
        <begin position="147"/>
        <end position="167"/>
    </location>
</feature>
<feature type="transmembrane region" description="Helical" evidence="5">
    <location>
        <begin position="64"/>
        <end position="82"/>
    </location>
</feature>
<dbReference type="GO" id="GO:0016020">
    <property type="term" value="C:membrane"/>
    <property type="evidence" value="ECO:0007669"/>
    <property type="project" value="UniProtKB-SubCell"/>
</dbReference>
<dbReference type="Proteomes" id="UP000324646">
    <property type="component" value="Chromosome"/>
</dbReference>
<dbReference type="OrthoDB" id="9811701at2"/>
<keyword evidence="4 5" id="KW-0472">Membrane</keyword>
<dbReference type="EMBL" id="CP042243">
    <property type="protein sequence ID" value="QEK11273.1"/>
    <property type="molecule type" value="Genomic_DNA"/>
</dbReference>
<keyword evidence="7" id="KW-1185">Reference proteome</keyword>
<accession>A0A5C0S9P6</accession>
<feature type="transmembrane region" description="Helical" evidence="5">
    <location>
        <begin position="6"/>
        <end position="22"/>
    </location>
</feature>
<dbReference type="PANTHER" id="PTHR30249">
    <property type="entry name" value="PUTATIVE SEROTONIN TRANSPORTER"/>
    <property type="match status" value="1"/>
</dbReference>
<keyword evidence="3 5" id="KW-1133">Transmembrane helix</keyword>
<proteinExistence type="predicted"/>
<feature type="transmembrane region" description="Helical" evidence="5">
    <location>
        <begin position="179"/>
        <end position="198"/>
    </location>
</feature>
<sequence length="236" mass="25424">MDKIIIQNPYFGLCLSLIAFLIGIKINKKLKHPVFNPLLIGVIIVICFLKITKIDYKIYYEQNKMLNFLLGPATVVLAVPLYKNMEVLKKNLKAVLVGVLVGSITSIFSVLSIGVFLGANDEVLLSMAPKAITTPIAMEVSHVLGGIPPLTAGLVAITGIFGACFAPEILNFFRVKNKVAVGIAIGTTTHALGTTRAFQEGEVQGAMSSLSIGLAGLITAFIAPYIIFIMQKYQII</sequence>
<feature type="transmembrane region" description="Helical" evidence="5">
    <location>
        <begin position="94"/>
        <end position="117"/>
    </location>
</feature>
<comment type="subcellular location">
    <subcellularLocation>
        <location evidence="1">Membrane</location>
        <topology evidence="1">Multi-pass membrane protein</topology>
    </subcellularLocation>
</comment>
<protein>
    <submittedName>
        <fullName evidence="6">LrgB family protein</fullName>
    </submittedName>
</protein>
<reference evidence="6 7" key="1">
    <citation type="submission" date="2019-07" db="EMBL/GenBank/DDBJ databases">
        <title>Complete genome of Crassaminicella thermophila SY095.</title>
        <authorList>
            <person name="Li X."/>
        </authorList>
    </citation>
    <scope>NUCLEOTIDE SEQUENCE [LARGE SCALE GENOMIC DNA]</scope>
    <source>
        <strain evidence="6 7">SY095</strain>
    </source>
</reference>
<evidence type="ECO:0000313" key="7">
    <source>
        <dbReference type="Proteomes" id="UP000324646"/>
    </source>
</evidence>
<evidence type="ECO:0000313" key="6">
    <source>
        <dbReference type="EMBL" id="QEK11273.1"/>
    </source>
</evidence>
<dbReference type="KEGG" id="crs:FQB35_02195"/>
<name>A0A5C0S9P6_CRATE</name>